<accession>A0ABD5VBM0</accession>
<protein>
    <recommendedName>
        <fullName evidence="4">Integral membrane protein</fullName>
    </recommendedName>
</protein>
<evidence type="ECO:0008006" key="4">
    <source>
        <dbReference type="Google" id="ProtNLM"/>
    </source>
</evidence>
<keyword evidence="1" id="KW-0472">Membrane</keyword>
<reference evidence="2 3" key="1">
    <citation type="journal article" date="2019" name="Int. J. Syst. Evol. Microbiol.">
        <title>The Global Catalogue of Microorganisms (GCM) 10K type strain sequencing project: providing services to taxonomists for standard genome sequencing and annotation.</title>
        <authorList>
            <consortium name="The Broad Institute Genomics Platform"/>
            <consortium name="The Broad Institute Genome Sequencing Center for Infectious Disease"/>
            <person name="Wu L."/>
            <person name="Ma J."/>
        </authorList>
    </citation>
    <scope>NUCLEOTIDE SEQUENCE [LARGE SCALE GENOMIC DNA]</scope>
    <source>
        <strain evidence="2 3">GX26</strain>
    </source>
</reference>
<evidence type="ECO:0000256" key="1">
    <source>
        <dbReference type="SAM" id="Phobius"/>
    </source>
</evidence>
<comment type="caution">
    <text evidence="2">The sequence shown here is derived from an EMBL/GenBank/DDBJ whole genome shotgun (WGS) entry which is preliminary data.</text>
</comment>
<evidence type="ECO:0000313" key="3">
    <source>
        <dbReference type="Proteomes" id="UP001596395"/>
    </source>
</evidence>
<organism evidence="2 3">
    <name type="scientific">Halorubellus litoreus</name>
    <dbReference type="NCBI Taxonomy" id="755308"/>
    <lineage>
        <taxon>Archaea</taxon>
        <taxon>Methanobacteriati</taxon>
        <taxon>Methanobacteriota</taxon>
        <taxon>Stenosarchaea group</taxon>
        <taxon>Halobacteria</taxon>
        <taxon>Halobacteriales</taxon>
        <taxon>Halorubellaceae</taxon>
        <taxon>Halorubellus</taxon>
    </lineage>
</organism>
<dbReference type="AlphaFoldDB" id="A0ABD5VBM0"/>
<feature type="transmembrane region" description="Helical" evidence="1">
    <location>
        <begin position="40"/>
        <end position="60"/>
    </location>
</feature>
<dbReference type="EMBL" id="JBHSXN010000001">
    <property type="protein sequence ID" value="MFC6951462.1"/>
    <property type="molecule type" value="Genomic_DNA"/>
</dbReference>
<feature type="transmembrane region" description="Helical" evidence="1">
    <location>
        <begin position="72"/>
        <end position="89"/>
    </location>
</feature>
<name>A0ABD5VBM0_9EURY</name>
<keyword evidence="1" id="KW-1133">Transmembrane helix</keyword>
<evidence type="ECO:0000313" key="2">
    <source>
        <dbReference type="EMBL" id="MFC6951462.1"/>
    </source>
</evidence>
<dbReference type="RefSeq" id="WP_336348494.1">
    <property type="nucleotide sequence ID" value="NZ_JAZAQL010000001.1"/>
</dbReference>
<sequence>MPRRPLALTLLSCWSVLGAALLVALVTVLTDYANTGQVPAVIAGLGVLVAVVGLVVAGGLWRTSTWARPLGVLTYALAGLVALAVAASVDAWLPAAPVLAGNALAVLALARHTAGFEDGERRPDEVNAHVGR</sequence>
<keyword evidence="3" id="KW-1185">Reference proteome</keyword>
<keyword evidence="1" id="KW-0812">Transmembrane</keyword>
<dbReference type="Proteomes" id="UP001596395">
    <property type="component" value="Unassembled WGS sequence"/>
</dbReference>
<gene>
    <name evidence="2" type="ORF">ACFQGB_01180</name>
</gene>
<proteinExistence type="predicted"/>